<keyword evidence="3" id="KW-0805">Transcription regulation</keyword>
<dbReference type="GO" id="GO:0006355">
    <property type="term" value="P:regulation of DNA-templated transcription"/>
    <property type="evidence" value="ECO:0007669"/>
    <property type="project" value="InterPro"/>
</dbReference>
<keyword evidence="2" id="KW-0156">Chromatin regulator</keyword>
<proteinExistence type="predicted"/>
<dbReference type="WBParaSite" id="ACAC_0000510001-mRNA-1">
    <property type="protein sequence ID" value="ACAC_0000510001-mRNA-1"/>
    <property type="gene ID" value="ACAC_0000510001"/>
</dbReference>
<evidence type="ECO:0000256" key="4">
    <source>
        <dbReference type="ARBA" id="ARBA00023163"/>
    </source>
</evidence>
<dbReference type="InterPro" id="IPR008676">
    <property type="entry name" value="MRG"/>
</dbReference>
<evidence type="ECO:0000259" key="8">
    <source>
        <dbReference type="Pfam" id="PF22732"/>
    </source>
</evidence>
<comment type="subcellular location">
    <subcellularLocation>
        <location evidence="1">Nucleus</location>
    </subcellularLocation>
</comment>
<dbReference type="PANTHER" id="PTHR10880">
    <property type="entry name" value="MORTALITY FACTOR 4-LIKE PROTEIN"/>
    <property type="match status" value="1"/>
</dbReference>
<dbReference type="Pfam" id="PF22732">
    <property type="entry name" value="MSL3_chromo-like"/>
    <property type="match status" value="1"/>
</dbReference>
<evidence type="ECO:0000256" key="6">
    <source>
        <dbReference type="SAM" id="MobiDB-lite"/>
    </source>
</evidence>
<organism evidence="9 10">
    <name type="scientific">Angiostrongylus cantonensis</name>
    <name type="common">Rat lungworm</name>
    <dbReference type="NCBI Taxonomy" id="6313"/>
    <lineage>
        <taxon>Eukaryota</taxon>
        <taxon>Metazoa</taxon>
        <taxon>Ecdysozoa</taxon>
        <taxon>Nematoda</taxon>
        <taxon>Chromadorea</taxon>
        <taxon>Rhabditida</taxon>
        <taxon>Rhabditina</taxon>
        <taxon>Rhabditomorpha</taxon>
        <taxon>Strongyloidea</taxon>
        <taxon>Metastrongylidae</taxon>
        <taxon>Angiostrongylus</taxon>
    </lineage>
</organism>
<dbReference type="GO" id="GO:0005634">
    <property type="term" value="C:nucleus"/>
    <property type="evidence" value="ECO:0007669"/>
    <property type="project" value="UniProtKB-SubCell"/>
</dbReference>
<dbReference type="GO" id="GO:0006325">
    <property type="term" value="P:chromatin organization"/>
    <property type="evidence" value="ECO:0007669"/>
    <property type="project" value="UniProtKB-KW"/>
</dbReference>
<feature type="region of interest" description="Disordered" evidence="6">
    <location>
        <begin position="79"/>
        <end position="158"/>
    </location>
</feature>
<dbReference type="PROSITE" id="PS51640">
    <property type="entry name" value="MRG"/>
    <property type="match status" value="1"/>
</dbReference>
<dbReference type="Gene3D" id="1.10.274.30">
    <property type="entry name" value="MRG domain"/>
    <property type="match status" value="1"/>
</dbReference>
<dbReference type="InterPro" id="IPR053820">
    <property type="entry name" value="MSL3_chromo-like"/>
</dbReference>
<dbReference type="InterPro" id="IPR026541">
    <property type="entry name" value="MRG_dom"/>
</dbReference>
<evidence type="ECO:0000313" key="10">
    <source>
        <dbReference type="WBParaSite" id="ACAC_0000510001-mRNA-1"/>
    </source>
</evidence>
<keyword evidence="4" id="KW-0804">Transcription</keyword>
<feature type="domain" description="MSL3 chromodomain-like" evidence="8">
    <location>
        <begin position="9"/>
        <end position="57"/>
    </location>
</feature>
<dbReference type="InterPro" id="IPR016197">
    <property type="entry name" value="Chromo-like_dom_sf"/>
</dbReference>
<dbReference type="Gene3D" id="2.30.30.140">
    <property type="match status" value="1"/>
</dbReference>
<sequence>MGPKKDHRYEVNDRVLCKHGLFFYEAKIIEIEEEDGEMVYTVHYQGWHKRYDERIRQLHCSEMFLPLTDANIAKAKADIQEASSAKNKRKKQKLEDDEARKSETGSRGSTPSDRAGSSGQAPSTHSDRRSTTSKLSEAAKKESEDASQHRSSENQLGPEIDAQLEILSNLPRSIKKILVDDYDAVVNQGKLAVLPARVTVYDIVQKYIDFSKERYGEATAIDFEMHGVTRVDGVNSLRSTAEGLRDYFDIVLGYQLLYKFEKPQYNALSKSEEGNYERELKIAQESCSRKMRKPLRDIKPLLPQSAFSQLSASFTTIDCLDGGPFRASMLRPSRFYGLPHLLRMFVKLAALFRMTNSDEDEILVRIACIHDFISFLRQNARFILDVELDYKVAGTEYSKTVS</sequence>
<evidence type="ECO:0000256" key="5">
    <source>
        <dbReference type="ARBA" id="ARBA00023242"/>
    </source>
</evidence>
<dbReference type="InterPro" id="IPR038217">
    <property type="entry name" value="MRG_C_sf"/>
</dbReference>
<dbReference type="AlphaFoldDB" id="A0A0K0D4V5"/>
<evidence type="ECO:0000256" key="3">
    <source>
        <dbReference type="ARBA" id="ARBA00023015"/>
    </source>
</evidence>
<evidence type="ECO:0000259" key="7">
    <source>
        <dbReference type="Pfam" id="PF05712"/>
    </source>
</evidence>
<feature type="domain" description="MRG" evidence="7">
    <location>
        <begin position="150"/>
        <end position="381"/>
    </location>
</feature>
<protein>
    <submittedName>
        <fullName evidence="10">MRG domain-containing protein</fullName>
    </submittedName>
</protein>
<keyword evidence="9" id="KW-1185">Reference proteome</keyword>
<dbReference type="STRING" id="6313.A0A0K0D4V5"/>
<feature type="compositionally biased region" description="Basic and acidic residues" evidence="6">
    <location>
        <begin position="137"/>
        <end position="152"/>
    </location>
</feature>
<feature type="compositionally biased region" description="Polar residues" evidence="6">
    <location>
        <begin position="105"/>
        <end position="124"/>
    </location>
</feature>
<keyword evidence="5" id="KW-0539">Nucleus</keyword>
<accession>A0A0K0D4V5</accession>
<dbReference type="PANTHER" id="PTHR10880:SF48">
    <property type="entry name" value="MORTALITY FACTOR 4 LIKE 2"/>
    <property type="match status" value="1"/>
</dbReference>
<reference evidence="10" key="2">
    <citation type="submission" date="2017-02" db="UniProtKB">
        <authorList>
            <consortium name="WormBaseParasite"/>
        </authorList>
    </citation>
    <scope>IDENTIFICATION</scope>
</reference>
<dbReference type="Proteomes" id="UP000035642">
    <property type="component" value="Unassembled WGS sequence"/>
</dbReference>
<reference evidence="9" key="1">
    <citation type="submission" date="2012-09" db="EMBL/GenBank/DDBJ databases">
        <authorList>
            <person name="Martin A.A."/>
        </authorList>
    </citation>
    <scope>NUCLEOTIDE SEQUENCE</scope>
</reference>
<dbReference type="GO" id="GO:0035267">
    <property type="term" value="C:NuA4 histone acetyltransferase complex"/>
    <property type="evidence" value="ECO:0007669"/>
    <property type="project" value="TreeGrafter"/>
</dbReference>
<name>A0A0K0D4V5_ANGCA</name>
<evidence type="ECO:0000256" key="2">
    <source>
        <dbReference type="ARBA" id="ARBA00022853"/>
    </source>
</evidence>
<evidence type="ECO:0000313" key="9">
    <source>
        <dbReference type="Proteomes" id="UP000035642"/>
    </source>
</evidence>
<evidence type="ECO:0000256" key="1">
    <source>
        <dbReference type="ARBA" id="ARBA00004123"/>
    </source>
</evidence>
<dbReference type="Pfam" id="PF05712">
    <property type="entry name" value="MRG"/>
    <property type="match status" value="1"/>
</dbReference>
<dbReference type="SUPFAM" id="SSF54160">
    <property type="entry name" value="Chromo domain-like"/>
    <property type="match status" value="1"/>
</dbReference>